<comment type="caution">
    <text evidence="1">The sequence shown here is derived from an EMBL/GenBank/DDBJ whole genome shotgun (WGS) entry which is preliminary data.</text>
</comment>
<gene>
    <name evidence="1" type="ORF">L2E82_45831</name>
</gene>
<name>A0ACB8ZUM2_CICIN</name>
<dbReference type="EMBL" id="CM042016">
    <property type="protein sequence ID" value="KAI3701183.1"/>
    <property type="molecule type" value="Genomic_DNA"/>
</dbReference>
<sequence length="166" mass="19171">MAFIGRGHGRGGFGYGRFAKKEKYEVFPEINKLPNVNLKQKDEELTQKDKELMSLARCSDKLIKFWRSSPYFLEDPSVDGKKDESRIKRPPLSDFMMTTSGYLPSDLAGKNESPIKKKKTQWDLQSDGETEEKVHVCNREEGCGLKLGRYVAVLVFFSFKPFDWKF</sequence>
<reference evidence="1 2" key="2">
    <citation type="journal article" date="2022" name="Mol. Ecol. Resour.">
        <title>The genomes of chicory, endive, great burdock and yacon provide insights into Asteraceae paleo-polyploidization history and plant inulin production.</title>
        <authorList>
            <person name="Fan W."/>
            <person name="Wang S."/>
            <person name="Wang H."/>
            <person name="Wang A."/>
            <person name="Jiang F."/>
            <person name="Liu H."/>
            <person name="Zhao H."/>
            <person name="Xu D."/>
            <person name="Zhang Y."/>
        </authorList>
    </citation>
    <scope>NUCLEOTIDE SEQUENCE [LARGE SCALE GENOMIC DNA]</scope>
    <source>
        <strain evidence="2">cv. Punajuju</strain>
        <tissue evidence="1">Leaves</tissue>
    </source>
</reference>
<keyword evidence="2" id="KW-1185">Reference proteome</keyword>
<evidence type="ECO:0000313" key="2">
    <source>
        <dbReference type="Proteomes" id="UP001055811"/>
    </source>
</evidence>
<accession>A0ACB8ZUM2</accession>
<organism evidence="1 2">
    <name type="scientific">Cichorium intybus</name>
    <name type="common">Chicory</name>
    <dbReference type="NCBI Taxonomy" id="13427"/>
    <lineage>
        <taxon>Eukaryota</taxon>
        <taxon>Viridiplantae</taxon>
        <taxon>Streptophyta</taxon>
        <taxon>Embryophyta</taxon>
        <taxon>Tracheophyta</taxon>
        <taxon>Spermatophyta</taxon>
        <taxon>Magnoliopsida</taxon>
        <taxon>eudicotyledons</taxon>
        <taxon>Gunneridae</taxon>
        <taxon>Pentapetalae</taxon>
        <taxon>asterids</taxon>
        <taxon>campanulids</taxon>
        <taxon>Asterales</taxon>
        <taxon>Asteraceae</taxon>
        <taxon>Cichorioideae</taxon>
        <taxon>Cichorieae</taxon>
        <taxon>Cichoriinae</taxon>
        <taxon>Cichorium</taxon>
    </lineage>
</organism>
<reference evidence="2" key="1">
    <citation type="journal article" date="2022" name="Mol. Ecol. Resour.">
        <title>The genomes of chicory, endive, great burdock and yacon provide insights into Asteraceae palaeo-polyploidization history and plant inulin production.</title>
        <authorList>
            <person name="Fan W."/>
            <person name="Wang S."/>
            <person name="Wang H."/>
            <person name="Wang A."/>
            <person name="Jiang F."/>
            <person name="Liu H."/>
            <person name="Zhao H."/>
            <person name="Xu D."/>
            <person name="Zhang Y."/>
        </authorList>
    </citation>
    <scope>NUCLEOTIDE SEQUENCE [LARGE SCALE GENOMIC DNA]</scope>
    <source>
        <strain evidence="2">cv. Punajuju</strain>
    </source>
</reference>
<protein>
    <submittedName>
        <fullName evidence="1">Uncharacterized protein</fullName>
    </submittedName>
</protein>
<evidence type="ECO:0000313" key="1">
    <source>
        <dbReference type="EMBL" id="KAI3701183.1"/>
    </source>
</evidence>
<dbReference type="Proteomes" id="UP001055811">
    <property type="component" value="Linkage Group LG08"/>
</dbReference>
<proteinExistence type="predicted"/>